<accession>A0A3M7RRZ3</accession>
<protein>
    <submittedName>
        <fullName evidence="2">Uncharacterized protein</fullName>
    </submittedName>
</protein>
<comment type="caution">
    <text evidence="2">The sequence shown here is derived from an EMBL/GenBank/DDBJ whole genome shotgun (WGS) entry which is preliminary data.</text>
</comment>
<feature type="transmembrane region" description="Helical" evidence="1">
    <location>
        <begin position="15"/>
        <end position="32"/>
    </location>
</feature>
<evidence type="ECO:0000313" key="3">
    <source>
        <dbReference type="Proteomes" id="UP000276133"/>
    </source>
</evidence>
<proteinExistence type="predicted"/>
<dbReference type="Proteomes" id="UP000276133">
    <property type="component" value="Unassembled WGS sequence"/>
</dbReference>
<gene>
    <name evidence="2" type="ORF">BpHYR1_004761</name>
</gene>
<keyword evidence="1" id="KW-0812">Transmembrane</keyword>
<keyword evidence="3" id="KW-1185">Reference proteome</keyword>
<dbReference type="AlphaFoldDB" id="A0A3M7RRZ3"/>
<sequence>MISTDMFKKKAEDRLLFVVFAVVICSQYLLLFKPIHHLRDNLYMLKSGLDGAITRDEAVCCVA</sequence>
<name>A0A3M7RRZ3_BRAPC</name>
<evidence type="ECO:0000313" key="2">
    <source>
        <dbReference type="EMBL" id="RNA26105.1"/>
    </source>
</evidence>
<evidence type="ECO:0000256" key="1">
    <source>
        <dbReference type="SAM" id="Phobius"/>
    </source>
</evidence>
<keyword evidence="1" id="KW-1133">Transmembrane helix</keyword>
<keyword evidence="1" id="KW-0472">Membrane</keyword>
<dbReference type="EMBL" id="REGN01002803">
    <property type="protein sequence ID" value="RNA26105.1"/>
    <property type="molecule type" value="Genomic_DNA"/>
</dbReference>
<reference evidence="2 3" key="1">
    <citation type="journal article" date="2018" name="Sci. Rep.">
        <title>Genomic signatures of local adaptation to the degree of environmental predictability in rotifers.</title>
        <authorList>
            <person name="Franch-Gras L."/>
            <person name="Hahn C."/>
            <person name="Garcia-Roger E.M."/>
            <person name="Carmona M.J."/>
            <person name="Serra M."/>
            <person name="Gomez A."/>
        </authorList>
    </citation>
    <scope>NUCLEOTIDE SEQUENCE [LARGE SCALE GENOMIC DNA]</scope>
    <source>
        <strain evidence="2">HYR1</strain>
    </source>
</reference>
<organism evidence="2 3">
    <name type="scientific">Brachionus plicatilis</name>
    <name type="common">Marine rotifer</name>
    <name type="synonym">Brachionus muelleri</name>
    <dbReference type="NCBI Taxonomy" id="10195"/>
    <lineage>
        <taxon>Eukaryota</taxon>
        <taxon>Metazoa</taxon>
        <taxon>Spiralia</taxon>
        <taxon>Gnathifera</taxon>
        <taxon>Rotifera</taxon>
        <taxon>Eurotatoria</taxon>
        <taxon>Monogononta</taxon>
        <taxon>Pseudotrocha</taxon>
        <taxon>Ploima</taxon>
        <taxon>Brachionidae</taxon>
        <taxon>Brachionus</taxon>
    </lineage>
</organism>